<proteinExistence type="predicted"/>
<feature type="chain" id="PRO_5042035822" evidence="1">
    <location>
        <begin position="28"/>
        <end position="171"/>
    </location>
</feature>
<evidence type="ECO:0000313" key="3">
    <source>
        <dbReference type="Proteomes" id="UP001209318"/>
    </source>
</evidence>
<keyword evidence="1" id="KW-0732">Signal</keyword>
<evidence type="ECO:0000256" key="1">
    <source>
        <dbReference type="SAM" id="SignalP"/>
    </source>
</evidence>
<dbReference type="Proteomes" id="UP001209318">
    <property type="component" value="Unassembled WGS sequence"/>
</dbReference>
<comment type="caution">
    <text evidence="2">The sequence shown here is derived from an EMBL/GenBank/DDBJ whole genome shotgun (WGS) entry which is preliminary data.</text>
</comment>
<accession>A0AAE3IRS6</accession>
<sequence length="171" mass="18559">MKLVKGLKKVFAILLVFLMVSGNVAFAEEAGISNSEVTSPIEVKVIDISEKESLKDLTITPTVEDNGVSLNSYRGSKPAMLPLGYGSPSGYKLSTSQANTVARQAGYSGGAEAFKKDMVKGQRDTTISHYNMFQSTESGAKRGNIYLHHTSTNVYYNTFYNANNGYTPIPI</sequence>
<evidence type="ECO:0000313" key="2">
    <source>
        <dbReference type="EMBL" id="MCU9613022.1"/>
    </source>
</evidence>
<dbReference type="AlphaFoldDB" id="A0AAE3IRS6"/>
<gene>
    <name evidence="2" type="ORF">OEV98_05590</name>
</gene>
<feature type="signal peptide" evidence="1">
    <location>
        <begin position="1"/>
        <end position="27"/>
    </location>
</feature>
<organism evidence="2 3">
    <name type="scientific">Perspicuibacillus lycopersici</name>
    <dbReference type="NCBI Taxonomy" id="1325689"/>
    <lineage>
        <taxon>Bacteria</taxon>
        <taxon>Bacillati</taxon>
        <taxon>Bacillota</taxon>
        <taxon>Bacilli</taxon>
        <taxon>Bacillales</taxon>
        <taxon>Bacillaceae</taxon>
        <taxon>Perspicuibacillus</taxon>
    </lineage>
</organism>
<dbReference type="RefSeq" id="WP_263072228.1">
    <property type="nucleotide sequence ID" value="NZ_JAOUSF010000002.1"/>
</dbReference>
<keyword evidence="3" id="KW-1185">Reference proteome</keyword>
<name>A0AAE3IRS6_9BACI</name>
<dbReference type="EMBL" id="JAOUSF010000002">
    <property type="protein sequence ID" value="MCU9613022.1"/>
    <property type="molecule type" value="Genomic_DNA"/>
</dbReference>
<protein>
    <submittedName>
        <fullName evidence="2">Uncharacterized protein</fullName>
    </submittedName>
</protein>
<reference evidence="2" key="1">
    <citation type="submission" date="2022-10" db="EMBL/GenBank/DDBJ databases">
        <title>Description of Fervidibacillus gen. nov. in the family Fervidibacillaceae fam. nov. with two species, Fervidibacillus albus sp. nov., and Fervidibacillus halotolerans sp. nov., isolated from tidal flat sediments.</title>
        <authorList>
            <person name="Kwon K.K."/>
            <person name="Yang S.-H."/>
        </authorList>
    </citation>
    <scope>NUCLEOTIDE SEQUENCE</scope>
    <source>
        <strain evidence="2">JCM 19140</strain>
    </source>
</reference>